<comment type="caution">
    <text evidence="1">The sequence shown here is derived from an EMBL/GenBank/DDBJ whole genome shotgun (WGS) entry which is preliminary data.</text>
</comment>
<feature type="non-terminal residue" evidence="1">
    <location>
        <position position="1"/>
    </location>
</feature>
<dbReference type="PANTHER" id="PTHR34717:SF1">
    <property type="entry name" value="EG:BACR7A4.20 PROTEIN"/>
    <property type="match status" value="1"/>
</dbReference>
<gene>
    <name evidence="1" type="ORF">AMK59_1377</name>
</gene>
<name>A0A0T6BAZ0_9SCAR</name>
<accession>A0A0T6BAZ0</accession>
<proteinExistence type="predicted"/>
<organism evidence="1 2">
    <name type="scientific">Oryctes borbonicus</name>
    <dbReference type="NCBI Taxonomy" id="1629725"/>
    <lineage>
        <taxon>Eukaryota</taxon>
        <taxon>Metazoa</taxon>
        <taxon>Ecdysozoa</taxon>
        <taxon>Arthropoda</taxon>
        <taxon>Hexapoda</taxon>
        <taxon>Insecta</taxon>
        <taxon>Pterygota</taxon>
        <taxon>Neoptera</taxon>
        <taxon>Endopterygota</taxon>
        <taxon>Coleoptera</taxon>
        <taxon>Polyphaga</taxon>
        <taxon>Scarabaeiformia</taxon>
        <taxon>Scarabaeidae</taxon>
        <taxon>Dynastinae</taxon>
        <taxon>Oryctes</taxon>
    </lineage>
</organism>
<dbReference type="OrthoDB" id="6123450at2759"/>
<keyword evidence="2" id="KW-1185">Reference proteome</keyword>
<protein>
    <submittedName>
        <fullName evidence="1">Uncharacterized protein</fullName>
    </submittedName>
</protein>
<sequence>DWFHFVKLIIAKPYVKKYQQNSLDKLQFYTDEDQERPRQNLSDGESDTQIICGADVKGNYFCLKISLRHTLHAEVSIEYRSNEGKIYRLPNEPQVFLSSISSRHWKAAGLNIEVLQPFQRLRITYNGFMRCCSKNINEDIEGEVENVRFRFLWNSGSDPLRHPVDVNINLLTEAIARESWKDGDWIDMLGSNWGYEQYGALNGFFKSESSNEDEFLYLPSWRRRSIGLSEPQELKRDFFVFGVLKDGTVFSVGAKSIKSGCTQLRYGTVLTSSGHLHNLSASDIQLENLADNGDIPNAFSLHFQANGKVYKCVCHVNTYKISLSRSNSGWILKSTIAECDVNSDQARALLYFWYQNPGKSNLPENFFKILRFNRL</sequence>
<dbReference type="PANTHER" id="PTHR34717">
    <property type="entry name" value="EG:BACR7A4.20 PROTEIN"/>
    <property type="match status" value="1"/>
</dbReference>
<reference evidence="1 2" key="1">
    <citation type="submission" date="2015-09" db="EMBL/GenBank/DDBJ databases">
        <title>Draft genome of the scarab beetle Oryctes borbonicus.</title>
        <authorList>
            <person name="Meyer J.M."/>
            <person name="Markov G.V."/>
            <person name="Baskaran P."/>
            <person name="Herrmann M."/>
            <person name="Sommer R.J."/>
            <person name="Roedelsperger C."/>
        </authorList>
    </citation>
    <scope>NUCLEOTIDE SEQUENCE [LARGE SCALE GENOMIC DNA]</scope>
    <source>
        <strain evidence="1">OB123</strain>
        <tissue evidence="1">Whole animal</tissue>
    </source>
</reference>
<evidence type="ECO:0000313" key="1">
    <source>
        <dbReference type="EMBL" id="KRT84071.1"/>
    </source>
</evidence>
<evidence type="ECO:0000313" key="2">
    <source>
        <dbReference type="Proteomes" id="UP000051574"/>
    </source>
</evidence>
<dbReference type="Proteomes" id="UP000051574">
    <property type="component" value="Unassembled WGS sequence"/>
</dbReference>
<dbReference type="EMBL" id="LJIG01002869">
    <property type="protein sequence ID" value="KRT84071.1"/>
    <property type="molecule type" value="Genomic_DNA"/>
</dbReference>
<dbReference type="AlphaFoldDB" id="A0A0T6BAZ0"/>